<reference evidence="5 6" key="1">
    <citation type="submission" date="2024-04" db="EMBL/GenBank/DDBJ databases">
        <title>Tritrichomonas musculus Genome.</title>
        <authorList>
            <person name="Alves-Ferreira E."/>
            <person name="Grigg M."/>
            <person name="Lorenzi H."/>
            <person name="Galac M."/>
        </authorList>
    </citation>
    <scope>NUCLEOTIDE SEQUENCE [LARGE SCALE GENOMIC DNA]</scope>
    <source>
        <strain evidence="5 6">EAF2021</strain>
    </source>
</reference>
<dbReference type="InterPro" id="IPR049258">
    <property type="entry name" value="ODAD1_CC"/>
</dbReference>
<accession>A0ABR2KEL7</accession>
<dbReference type="Proteomes" id="UP001470230">
    <property type="component" value="Unassembled WGS sequence"/>
</dbReference>
<evidence type="ECO:0000256" key="3">
    <source>
        <dbReference type="SAM" id="MobiDB-lite"/>
    </source>
</evidence>
<comment type="caution">
    <text evidence="5">The sequence shown here is derived from an EMBL/GenBank/DDBJ whole genome shotgun (WGS) entry which is preliminary data.</text>
</comment>
<feature type="region of interest" description="Disordered" evidence="3">
    <location>
        <begin position="454"/>
        <end position="474"/>
    </location>
</feature>
<feature type="coiled-coil region" evidence="2">
    <location>
        <begin position="28"/>
        <end position="165"/>
    </location>
</feature>
<feature type="domain" description="ODAD1 central coiled coil region" evidence="4">
    <location>
        <begin position="128"/>
        <end position="396"/>
    </location>
</feature>
<protein>
    <recommendedName>
        <fullName evidence="4">ODAD1 central coiled coil region domain-containing protein</fullName>
    </recommendedName>
</protein>
<evidence type="ECO:0000313" key="5">
    <source>
        <dbReference type="EMBL" id="KAK8889556.1"/>
    </source>
</evidence>
<evidence type="ECO:0000259" key="4">
    <source>
        <dbReference type="Pfam" id="PF21773"/>
    </source>
</evidence>
<feature type="region of interest" description="Disordered" evidence="3">
    <location>
        <begin position="238"/>
        <end position="264"/>
    </location>
</feature>
<evidence type="ECO:0000256" key="2">
    <source>
        <dbReference type="SAM" id="Coils"/>
    </source>
</evidence>
<keyword evidence="6" id="KW-1185">Reference proteome</keyword>
<keyword evidence="1 2" id="KW-0175">Coiled coil</keyword>
<dbReference type="Pfam" id="PF21773">
    <property type="entry name" value="ODAD1_CC"/>
    <property type="match status" value="1"/>
</dbReference>
<name>A0ABR2KEL7_9EUKA</name>
<proteinExistence type="predicted"/>
<dbReference type="EMBL" id="JAPFFF010000005">
    <property type="protein sequence ID" value="KAK8889556.1"/>
    <property type="molecule type" value="Genomic_DNA"/>
</dbReference>
<dbReference type="InterPro" id="IPR051876">
    <property type="entry name" value="ODA-DC/CCD"/>
</dbReference>
<evidence type="ECO:0000256" key="1">
    <source>
        <dbReference type="ARBA" id="ARBA00023054"/>
    </source>
</evidence>
<dbReference type="PANTHER" id="PTHR21694">
    <property type="entry name" value="COILED-COIL DOMAIN-CONTAINING PROTEIN 63"/>
    <property type="match status" value="1"/>
</dbReference>
<dbReference type="PANTHER" id="PTHR21694:SF18">
    <property type="entry name" value="COILED-COIL DOMAIN-CONTAINING PROTEIN 63"/>
    <property type="match status" value="1"/>
</dbReference>
<evidence type="ECO:0000313" key="6">
    <source>
        <dbReference type="Proteomes" id="UP001470230"/>
    </source>
</evidence>
<gene>
    <name evidence="5" type="ORF">M9Y10_034306</name>
</gene>
<organism evidence="5 6">
    <name type="scientific">Tritrichomonas musculus</name>
    <dbReference type="NCBI Taxonomy" id="1915356"/>
    <lineage>
        <taxon>Eukaryota</taxon>
        <taxon>Metamonada</taxon>
        <taxon>Parabasalia</taxon>
        <taxon>Tritrichomonadida</taxon>
        <taxon>Tritrichomonadidae</taxon>
        <taxon>Tritrichomonas</taxon>
    </lineage>
</organism>
<sequence>MENPAEVQELRNKLRMMKLPQDDILNTVRRQQRAIHKQKQANDTIRNEIVEYEAQIANLDRDIQNYKSNEELQKLQTYKKNLSNKLSILSADLAAEEQKRKKLEEDVSKANSKAGGLFQQSKENEELQAKLRTIENRLDKALVRYNNNLTKLSGLRAQIDELRKDRFTFREVIRNTENDRLKKDQEIGNLITNSNDAYSKRDRLKMDLVQLKQAEAEDIKNYEEEYSRLTQQIEGQRITQNRPRDQQQTVPSISSQIGSQTDQQQEEITALTEQYNTTIQQTLDLFGYKDVQELFDEADKLERENFSLFNFVVEKGAKRSKMQEEIEGLNLQHDALMAQVEMNDSDQKEQLDHVTNDIKVINGDLTSVKEEKERNEAEFASVYNEIENLFNNLECNWGDSPDEKQNVTPQNAMFCLSTIETAIAEMMNNVAEKAKLQYNMRGIQDFTTILGEDRSDSAGVKPSHTKGMSDKEAAAAAPKAFEGVARPMTIDEMRAMLG</sequence>